<evidence type="ECO:0000313" key="2">
    <source>
        <dbReference type="Proteomes" id="UP001321492"/>
    </source>
</evidence>
<sequence length="115" mass="12644">MPYFDDYYAAKLRGSLGRADAEAILDLRAVSREKAEASIADMLQRSRFAARKSVAVLIDPATPTSGETLFQPVGRLLLDAKKRGWIERLHPLPARDGAGFYVVLAGKPARDEEKA</sequence>
<keyword evidence="2" id="KW-1185">Reference proteome</keyword>
<comment type="caution">
    <text evidence="1">The sequence shown here is derived from an EMBL/GenBank/DDBJ whole genome shotgun (WGS) entry which is preliminary data.</text>
</comment>
<accession>A0ABT7AG78</accession>
<gene>
    <name evidence="1" type="ORF">QNA08_08935</name>
</gene>
<dbReference type="Proteomes" id="UP001321492">
    <property type="component" value="Unassembled WGS sequence"/>
</dbReference>
<evidence type="ECO:0000313" key="1">
    <source>
        <dbReference type="EMBL" id="MDJ1158356.1"/>
    </source>
</evidence>
<reference evidence="1 2" key="1">
    <citation type="submission" date="2023-05" db="EMBL/GenBank/DDBJ databases">
        <title>Chelatococcus sp. nov., a moderately thermophilic bacterium isolated from hot spring microbial mat.</title>
        <authorList>
            <person name="Hu C.-J."/>
            <person name="Li W.-J."/>
        </authorList>
    </citation>
    <scope>NUCLEOTIDE SEQUENCE [LARGE SCALE GENOMIC DNA]</scope>
    <source>
        <strain evidence="1 2">SYSU G07232</strain>
    </source>
</reference>
<proteinExistence type="predicted"/>
<name>A0ABT7AG78_9HYPH</name>
<dbReference type="RefSeq" id="WP_283740342.1">
    <property type="nucleotide sequence ID" value="NZ_JASJEV010000004.1"/>
</dbReference>
<organism evidence="1 2">
    <name type="scientific">Chelatococcus albus</name>
    <dbReference type="NCBI Taxonomy" id="3047466"/>
    <lineage>
        <taxon>Bacteria</taxon>
        <taxon>Pseudomonadati</taxon>
        <taxon>Pseudomonadota</taxon>
        <taxon>Alphaproteobacteria</taxon>
        <taxon>Hyphomicrobiales</taxon>
        <taxon>Chelatococcaceae</taxon>
        <taxon>Chelatococcus</taxon>
    </lineage>
</organism>
<dbReference type="EMBL" id="JASJEV010000004">
    <property type="protein sequence ID" value="MDJ1158356.1"/>
    <property type="molecule type" value="Genomic_DNA"/>
</dbReference>
<protein>
    <submittedName>
        <fullName evidence="1">Uncharacterized protein</fullName>
    </submittedName>
</protein>